<accession>A0ABD6DKI4</accession>
<dbReference type="EMBL" id="JBHUDO010000002">
    <property type="protein sequence ID" value="MFD1645764.1"/>
    <property type="molecule type" value="Genomic_DNA"/>
</dbReference>
<evidence type="ECO:0000313" key="5">
    <source>
        <dbReference type="EMBL" id="MFD1645764.1"/>
    </source>
</evidence>
<dbReference type="AlphaFoldDB" id="A0ABD6DKI4"/>
<proteinExistence type="predicted"/>
<feature type="domain" description="Aldehyde oxidase/xanthine dehydrogenase a/b hammerhead" evidence="4">
    <location>
        <begin position="31"/>
        <end position="151"/>
    </location>
</feature>
<organism evidence="5 6">
    <name type="scientific">Haloarchaeobius litoreus</name>
    <dbReference type="NCBI Taxonomy" id="755306"/>
    <lineage>
        <taxon>Archaea</taxon>
        <taxon>Methanobacteriati</taxon>
        <taxon>Methanobacteriota</taxon>
        <taxon>Stenosarchaea group</taxon>
        <taxon>Halobacteria</taxon>
        <taxon>Halobacteriales</taxon>
        <taxon>Halorubellaceae</taxon>
        <taxon>Haloarchaeobius</taxon>
    </lineage>
</organism>
<evidence type="ECO:0000313" key="6">
    <source>
        <dbReference type="Proteomes" id="UP001597034"/>
    </source>
</evidence>
<dbReference type="InterPro" id="IPR008274">
    <property type="entry name" value="AldOxase/xan_DH_MoCoBD1"/>
</dbReference>
<name>A0ABD6DKI4_9EURY</name>
<dbReference type="Pfam" id="PF20256">
    <property type="entry name" value="MoCoBD_2"/>
    <property type="match status" value="1"/>
</dbReference>
<evidence type="ECO:0000256" key="3">
    <source>
        <dbReference type="SAM" id="MobiDB-lite"/>
    </source>
</evidence>
<dbReference type="InterPro" id="IPR046867">
    <property type="entry name" value="AldOxase/xan_DH_MoCoBD2"/>
</dbReference>
<keyword evidence="2" id="KW-0560">Oxidoreductase</keyword>
<dbReference type="PANTHER" id="PTHR11908:SF132">
    <property type="entry name" value="ALDEHYDE OXIDASE 1-RELATED"/>
    <property type="match status" value="1"/>
</dbReference>
<evidence type="ECO:0000256" key="2">
    <source>
        <dbReference type="ARBA" id="ARBA00023002"/>
    </source>
</evidence>
<dbReference type="InterPro" id="IPR036856">
    <property type="entry name" value="Ald_Oxase/Xan_DH_a/b_sf"/>
</dbReference>
<dbReference type="SMART" id="SM01008">
    <property type="entry name" value="Ald_Xan_dh_C"/>
    <property type="match status" value="1"/>
</dbReference>
<gene>
    <name evidence="5" type="ORF">ACFSBL_08725</name>
</gene>
<dbReference type="Gene3D" id="3.30.365.10">
    <property type="entry name" value="Aldehyde oxidase/xanthine dehydrogenase, molybdopterin binding domain"/>
    <property type="match status" value="4"/>
</dbReference>
<dbReference type="Pfam" id="PF02738">
    <property type="entry name" value="MoCoBD_1"/>
    <property type="match status" value="1"/>
</dbReference>
<dbReference type="SUPFAM" id="SSF54665">
    <property type="entry name" value="CO dehydrogenase molybdoprotein N-domain-like"/>
    <property type="match status" value="1"/>
</dbReference>
<evidence type="ECO:0000259" key="4">
    <source>
        <dbReference type="SMART" id="SM01008"/>
    </source>
</evidence>
<dbReference type="SUPFAM" id="SSF56003">
    <property type="entry name" value="Molybdenum cofactor-binding domain"/>
    <property type="match status" value="1"/>
</dbReference>
<keyword evidence="1" id="KW-0500">Molybdenum</keyword>
<protein>
    <submittedName>
        <fullName evidence="5">Xanthine dehydrogenase family protein molybdopterin-binding subunit</fullName>
    </submittedName>
</protein>
<dbReference type="Pfam" id="PF01315">
    <property type="entry name" value="Ald_Xan_dh_C"/>
    <property type="match status" value="1"/>
</dbReference>
<sequence>MTVESVDPGDVDAADILGSAIERREDPALLTGNAEYTDDIQIDGMLHMAVVRSQYGHAELGDVDTSEAEAMDGVHGVYTYEDLTSDETPGAGSFALPTAWLLDSLKQVEHPVLASDRVRHQGDGIAVVVAEDRYTARDAAGAVDVEYERLDAVVHPSDAFAEDAEQIHDDAEGNVAFDWEIGDADKTADAFADASHTASIDLENQLLIANAMEPRAAVADYNPGTDELDVAMTTQNPHVHRLLMAGVIGHPEHKLSVRAPDVGGGFGSKIHHYADEALVAWCSMMHEAPVKWTATRSETYLTDAPGRGHETKAEIAMDDDGNIVGLRVDTKANMGAYLSTFAPAVPTYLYGTLLSGQYDIPAIYGHVKGAFTNVPPVDAYRGAGRPEASFLVERLVHLGAKEMGMDPVAFRRQNFVPDDAFPYETQVAVVYDSGEYEKPMDEALEMLDYENFREEQEQARNEGKYLGVGFSCYIEACGLAPSELAGQLGAQAGLWESSLVRMHPSGTVTAYCGTSGHGQGHGTTYAQIVANELGIPYDDVEVVEGDTDEIPQGMGTYGSRSAAVGGSSLVKSAQKVVEKGKQIAAHQLEADPDDIEFENGQYSVAGAPDRSLSMADVAGQAYLAHDIPDDMEPGLEETSFYDPDNFVFPFGTHAAIVEVDPDSGEIEIERYVAVDDVGNQINPKIVEGQIHGGIAQGVGQALYEGAEYDENATLLTGSMQDYAVPKAEHIPEMETESTVTPSPHNPLGVKGVGEAGTIAAPQAIVNAVADALEPFGVDHVDMPMDAESVWSAVQDNATADGGSDEPAAGTGDDPDAAADDGGER</sequence>
<comment type="caution">
    <text evidence="5">The sequence shown here is derived from an EMBL/GenBank/DDBJ whole genome shotgun (WGS) entry which is preliminary data.</text>
</comment>
<dbReference type="Gene3D" id="3.90.1170.50">
    <property type="entry name" value="Aldehyde oxidase/xanthine dehydrogenase, a/b hammerhead"/>
    <property type="match status" value="1"/>
</dbReference>
<reference evidence="5 6" key="1">
    <citation type="journal article" date="2019" name="Int. J. Syst. Evol. Microbiol.">
        <title>The Global Catalogue of Microorganisms (GCM) 10K type strain sequencing project: providing services to taxonomists for standard genome sequencing and annotation.</title>
        <authorList>
            <consortium name="The Broad Institute Genomics Platform"/>
            <consortium name="The Broad Institute Genome Sequencing Center for Infectious Disease"/>
            <person name="Wu L."/>
            <person name="Ma J."/>
        </authorList>
    </citation>
    <scope>NUCLEOTIDE SEQUENCE [LARGE SCALE GENOMIC DNA]</scope>
    <source>
        <strain evidence="5 6">CGMCC 1.10390</strain>
    </source>
</reference>
<dbReference type="PANTHER" id="PTHR11908">
    <property type="entry name" value="XANTHINE DEHYDROGENASE"/>
    <property type="match status" value="1"/>
</dbReference>
<dbReference type="InterPro" id="IPR037165">
    <property type="entry name" value="AldOxase/xan_DH_Mopterin-bd_sf"/>
</dbReference>
<dbReference type="RefSeq" id="WP_256398719.1">
    <property type="nucleotide sequence ID" value="NZ_JANHJR010000001.1"/>
</dbReference>
<feature type="region of interest" description="Disordered" evidence="3">
    <location>
        <begin position="786"/>
        <end position="824"/>
    </location>
</feature>
<dbReference type="InterPro" id="IPR000674">
    <property type="entry name" value="Ald_Oxase/Xan_DH_a/b"/>
</dbReference>
<dbReference type="Proteomes" id="UP001597034">
    <property type="component" value="Unassembled WGS sequence"/>
</dbReference>
<evidence type="ECO:0000256" key="1">
    <source>
        <dbReference type="ARBA" id="ARBA00022505"/>
    </source>
</evidence>
<keyword evidence="6" id="KW-1185">Reference proteome</keyword>
<dbReference type="GO" id="GO:0016491">
    <property type="term" value="F:oxidoreductase activity"/>
    <property type="evidence" value="ECO:0007669"/>
    <property type="project" value="UniProtKB-KW"/>
</dbReference>
<dbReference type="InterPro" id="IPR016208">
    <property type="entry name" value="Ald_Oxase/xanthine_DH-like"/>
</dbReference>
<feature type="compositionally biased region" description="Acidic residues" evidence="3">
    <location>
        <begin position="812"/>
        <end position="824"/>
    </location>
</feature>